<keyword evidence="3" id="KW-1003">Cell membrane</keyword>
<dbReference type="PANTHER" id="PTHR30151">
    <property type="entry name" value="ALKANE SULFONATE ABC TRANSPORTER-RELATED, MEMBRANE SUBUNIT"/>
    <property type="match status" value="1"/>
</dbReference>
<dbReference type="RefSeq" id="WP_060723555.1">
    <property type="nucleotide sequence ID" value="NZ_LMVK01000008.1"/>
</dbReference>
<evidence type="ECO:0000256" key="3">
    <source>
        <dbReference type="ARBA" id="ARBA00022475"/>
    </source>
</evidence>
<proteinExistence type="inferred from homology"/>
<evidence type="ECO:0000313" key="9">
    <source>
        <dbReference type="EMBL" id="CVI25163.1"/>
    </source>
</evidence>
<dbReference type="InterPro" id="IPR035906">
    <property type="entry name" value="MetI-like_sf"/>
</dbReference>
<keyword evidence="4 7" id="KW-0812">Transmembrane</keyword>
<dbReference type="Gene3D" id="1.10.3720.10">
    <property type="entry name" value="MetI-like"/>
    <property type="match status" value="1"/>
</dbReference>
<accession>A0A822VB75</accession>
<keyword evidence="6 7" id="KW-0472">Membrane</keyword>
<dbReference type="EMBL" id="FCNL01000041">
    <property type="protein sequence ID" value="CVI25163.1"/>
    <property type="molecule type" value="Genomic_DNA"/>
</dbReference>
<keyword evidence="5 7" id="KW-1133">Transmembrane helix</keyword>
<dbReference type="InterPro" id="IPR000515">
    <property type="entry name" value="MetI-like"/>
</dbReference>
<evidence type="ECO:0000259" key="8">
    <source>
        <dbReference type="PROSITE" id="PS50928"/>
    </source>
</evidence>
<gene>
    <name evidence="9" type="ORF">AGR4A_pAt20035</name>
</gene>
<feature type="transmembrane region" description="Helical" evidence="7">
    <location>
        <begin position="66"/>
        <end position="85"/>
    </location>
</feature>
<evidence type="ECO:0000256" key="6">
    <source>
        <dbReference type="ARBA" id="ARBA00023136"/>
    </source>
</evidence>
<dbReference type="Proteomes" id="UP000192074">
    <property type="component" value="Unassembled WGS sequence"/>
</dbReference>
<evidence type="ECO:0000256" key="4">
    <source>
        <dbReference type="ARBA" id="ARBA00022692"/>
    </source>
</evidence>
<dbReference type="SUPFAM" id="SSF161098">
    <property type="entry name" value="MetI-like"/>
    <property type="match status" value="1"/>
</dbReference>
<dbReference type="Pfam" id="PF00528">
    <property type="entry name" value="BPD_transp_1"/>
    <property type="match status" value="1"/>
</dbReference>
<sequence>MARHVTACIDYVLSLAALLALWWLATGPMAMPAYLLPSPARTWGALVAIAINGDLLLHLGFTVQNIVLGLFLGLIAGIALAYAMTRFPKLAVWLDGPLVILQTAPKIALAPLFIVWFGFGVLSKIILIFSLVFFPVFIGALSGFRTLDPKMRDLATLLGLGKIQRFVQIEFPSALPEIFVGLKIGAVQALVGAVLAEWMSGKLGLGYLMTYAAATYKTPLLFAAVLLTVALGLVMHVVLSSLENRLLSWKGTRK</sequence>
<organism evidence="9 10">
    <name type="scientific">Agrobacterium tumefaciens str. B6</name>
    <dbReference type="NCBI Taxonomy" id="1183423"/>
    <lineage>
        <taxon>Bacteria</taxon>
        <taxon>Pseudomonadati</taxon>
        <taxon>Pseudomonadota</taxon>
        <taxon>Alphaproteobacteria</taxon>
        <taxon>Hyphomicrobiales</taxon>
        <taxon>Rhizobiaceae</taxon>
        <taxon>Rhizobium/Agrobacterium group</taxon>
        <taxon>Agrobacterium</taxon>
        <taxon>Agrobacterium tumefaciens complex</taxon>
    </lineage>
</organism>
<evidence type="ECO:0000256" key="2">
    <source>
        <dbReference type="ARBA" id="ARBA00022448"/>
    </source>
</evidence>
<evidence type="ECO:0000313" key="10">
    <source>
        <dbReference type="Proteomes" id="UP000192074"/>
    </source>
</evidence>
<name>A0A822VB75_AGRTU</name>
<comment type="subcellular location">
    <subcellularLocation>
        <location evidence="1 7">Cell membrane</location>
        <topology evidence="1 7">Multi-pass membrane protein</topology>
    </subcellularLocation>
</comment>
<evidence type="ECO:0000256" key="7">
    <source>
        <dbReference type="RuleBase" id="RU363032"/>
    </source>
</evidence>
<reference evidence="9 10" key="1">
    <citation type="submission" date="2016-01" db="EMBL/GenBank/DDBJ databases">
        <authorList>
            <person name="Regsiter A."/>
            <person name="william w."/>
        </authorList>
    </citation>
    <scope>NUCLEOTIDE SEQUENCE [LARGE SCALE GENOMIC DNA]</scope>
    <source>
        <strain evidence="9 10">B6</strain>
    </source>
</reference>
<dbReference type="GO" id="GO:0005886">
    <property type="term" value="C:plasma membrane"/>
    <property type="evidence" value="ECO:0007669"/>
    <property type="project" value="UniProtKB-SubCell"/>
</dbReference>
<comment type="similarity">
    <text evidence="7">Belongs to the binding-protein-dependent transport system permease family.</text>
</comment>
<dbReference type="AlphaFoldDB" id="A0A822VB75"/>
<dbReference type="GO" id="GO:0055085">
    <property type="term" value="P:transmembrane transport"/>
    <property type="evidence" value="ECO:0007669"/>
    <property type="project" value="InterPro"/>
</dbReference>
<protein>
    <submittedName>
        <fullName evidence="9">ABC-type nitrate/sulfonate/bicarbonate transport system, permease component</fullName>
    </submittedName>
</protein>
<comment type="caution">
    <text evidence="9">The sequence shown here is derived from an EMBL/GenBank/DDBJ whole genome shotgun (WGS) entry which is preliminary data.</text>
</comment>
<evidence type="ECO:0000256" key="1">
    <source>
        <dbReference type="ARBA" id="ARBA00004651"/>
    </source>
</evidence>
<feature type="transmembrane region" description="Helical" evidence="7">
    <location>
        <begin position="125"/>
        <end position="144"/>
    </location>
</feature>
<feature type="transmembrane region" description="Helical" evidence="7">
    <location>
        <begin position="97"/>
        <end position="119"/>
    </location>
</feature>
<dbReference type="PROSITE" id="PS50928">
    <property type="entry name" value="ABC_TM1"/>
    <property type="match status" value="1"/>
</dbReference>
<feature type="domain" description="ABC transmembrane type-1" evidence="8">
    <location>
        <begin position="55"/>
        <end position="239"/>
    </location>
</feature>
<feature type="transmembrane region" description="Helical" evidence="7">
    <location>
        <begin position="220"/>
        <end position="239"/>
    </location>
</feature>
<keyword evidence="2 7" id="KW-0813">Transport</keyword>
<dbReference type="PANTHER" id="PTHR30151:SF20">
    <property type="entry name" value="ABC TRANSPORTER PERMEASE PROTEIN HI_0355-RELATED"/>
    <property type="match status" value="1"/>
</dbReference>
<dbReference type="CDD" id="cd06261">
    <property type="entry name" value="TM_PBP2"/>
    <property type="match status" value="1"/>
</dbReference>
<evidence type="ECO:0000256" key="5">
    <source>
        <dbReference type="ARBA" id="ARBA00022989"/>
    </source>
</evidence>